<keyword evidence="2" id="KW-0614">Plasmid</keyword>
<evidence type="ECO:0000313" key="2">
    <source>
        <dbReference type="EMBL" id="UPV77116.1"/>
    </source>
</evidence>
<dbReference type="InterPro" id="IPR055766">
    <property type="entry name" value="DUF7342"/>
</dbReference>
<dbReference type="KEGG" id="halx:M0R89_23005"/>
<proteinExistence type="predicted"/>
<dbReference type="Proteomes" id="UP000830729">
    <property type="component" value="Plasmid unnamed4"/>
</dbReference>
<feature type="compositionally biased region" description="Polar residues" evidence="1">
    <location>
        <begin position="1"/>
        <end position="15"/>
    </location>
</feature>
<dbReference type="RefSeq" id="WP_248653141.1">
    <property type="nucleotide sequence ID" value="NZ_CP096663.1"/>
</dbReference>
<name>A0A8U0I2H1_9EURY</name>
<gene>
    <name evidence="2" type="ORF">M0R89_23005</name>
</gene>
<evidence type="ECO:0000313" key="3">
    <source>
        <dbReference type="Proteomes" id="UP000830729"/>
    </source>
</evidence>
<sequence>MSDDPTQNDTQNHASMTRGERIRAAARTLQTPRTASWIADETDASVKTAQKYLNQLVEDNVLRKIEQGDQTLYCVDQLMATYREVAALQREHDREALTTSLESMRTKIRDWKTTYDVETPGELRASIADLDNSEEIEERREVASEWEHLKERIPVVRAALNEYDWANERDALPA</sequence>
<dbReference type="EMBL" id="CP096663">
    <property type="protein sequence ID" value="UPV77116.1"/>
    <property type="molecule type" value="Genomic_DNA"/>
</dbReference>
<dbReference type="AlphaFoldDB" id="A0A8U0I2H1"/>
<geneLocation type="plasmid" evidence="2 3">
    <name>unnamed4</name>
</geneLocation>
<organism evidence="2 3">
    <name type="scientific">Halorussus limi</name>
    <dbReference type="NCBI Taxonomy" id="2938695"/>
    <lineage>
        <taxon>Archaea</taxon>
        <taxon>Methanobacteriati</taxon>
        <taxon>Methanobacteriota</taxon>
        <taxon>Stenosarchaea group</taxon>
        <taxon>Halobacteria</taxon>
        <taxon>Halobacteriales</taxon>
        <taxon>Haladaptataceae</taxon>
        <taxon>Halorussus</taxon>
    </lineage>
</organism>
<evidence type="ECO:0000256" key="1">
    <source>
        <dbReference type="SAM" id="MobiDB-lite"/>
    </source>
</evidence>
<feature type="region of interest" description="Disordered" evidence="1">
    <location>
        <begin position="1"/>
        <end position="21"/>
    </location>
</feature>
<reference evidence="2 3" key="1">
    <citation type="submission" date="2022-04" db="EMBL/GenBank/DDBJ databases">
        <title>Diverse halophilic archaea isolated from saline environments.</title>
        <authorList>
            <person name="Cui H.-L."/>
        </authorList>
    </citation>
    <scope>NUCLEOTIDE SEQUENCE [LARGE SCALE GENOMIC DNA]</scope>
    <source>
        <strain evidence="2 3">XZYJT49</strain>
        <plasmid evidence="2 3">unnamed4</plasmid>
    </source>
</reference>
<keyword evidence="3" id="KW-1185">Reference proteome</keyword>
<evidence type="ECO:0008006" key="4">
    <source>
        <dbReference type="Google" id="ProtNLM"/>
    </source>
</evidence>
<protein>
    <recommendedName>
        <fullName evidence="4">ArsR family transcriptional regulator</fullName>
    </recommendedName>
</protein>
<accession>A0A8U0I2H1</accession>
<dbReference type="GeneID" id="72188134"/>
<dbReference type="Pfam" id="PF24033">
    <property type="entry name" value="DUF7342"/>
    <property type="match status" value="1"/>
</dbReference>